<dbReference type="InterPro" id="IPR003661">
    <property type="entry name" value="HisK_dim/P_dom"/>
</dbReference>
<keyword evidence="5" id="KW-0808">Transferase</keyword>
<evidence type="ECO:0000256" key="2">
    <source>
        <dbReference type="ARBA" id="ARBA00012438"/>
    </source>
</evidence>
<accession>A0A448MR88</accession>
<evidence type="ECO:0000259" key="4">
    <source>
        <dbReference type="SMART" id="SM00388"/>
    </source>
</evidence>
<dbReference type="AlphaFoldDB" id="A0A448MR88"/>
<dbReference type="Pfam" id="PF00512">
    <property type="entry name" value="HisKA"/>
    <property type="match status" value="1"/>
</dbReference>
<evidence type="ECO:0000256" key="1">
    <source>
        <dbReference type="ARBA" id="ARBA00000085"/>
    </source>
</evidence>
<dbReference type="EC" id="2.7.13.3" evidence="2"/>
<dbReference type="InterPro" id="IPR036097">
    <property type="entry name" value="HisK_dim/P_sf"/>
</dbReference>
<gene>
    <name evidence="5" type="primary">arcB_3</name>
    <name evidence="5" type="ORF">NCTC8284_02854</name>
</gene>
<dbReference type="SUPFAM" id="SSF47384">
    <property type="entry name" value="Homodimeric domain of signal transducing histidine kinase"/>
    <property type="match status" value="1"/>
</dbReference>
<evidence type="ECO:0000313" key="6">
    <source>
        <dbReference type="Proteomes" id="UP000278733"/>
    </source>
</evidence>
<dbReference type="GO" id="GO:0000155">
    <property type="term" value="F:phosphorelay sensor kinase activity"/>
    <property type="evidence" value="ECO:0007669"/>
    <property type="project" value="InterPro"/>
</dbReference>
<organism evidence="5 6">
    <name type="scientific">Rodentibacter pneumotropicus</name>
    <dbReference type="NCBI Taxonomy" id="758"/>
    <lineage>
        <taxon>Bacteria</taxon>
        <taxon>Pseudomonadati</taxon>
        <taxon>Pseudomonadota</taxon>
        <taxon>Gammaproteobacteria</taxon>
        <taxon>Pasteurellales</taxon>
        <taxon>Pasteurellaceae</taxon>
        <taxon>Rodentibacter</taxon>
    </lineage>
</organism>
<dbReference type="EMBL" id="LR134405">
    <property type="protein sequence ID" value="VEH67657.1"/>
    <property type="molecule type" value="Genomic_DNA"/>
</dbReference>
<dbReference type="PANTHER" id="PTHR43719">
    <property type="entry name" value="TWO-COMPONENT HISTIDINE KINASE"/>
    <property type="match status" value="1"/>
</dbReference>
<dbReference type="Proteomes" id="UP000278733">
    <property type="component" value="Chromosome"/>
</dbReference>
<protein>
    <recommendedName>
        <fullName evidence="2">histidine kinase</fullName>
        <ecNumber evidence="2">2.7.13.3</ecNumber>
    </recommendedName>
</protein>
<keyword evidence="3" id="KW-0597">Phosphoprotein</keyword>
<evidence type="ECO:0000256" key="3">
    <source>
        <dbReference type="ARBA" id="ARBA00022553"/>
    </source>
</evidence>
<feature type="domain" description="Signal transduction histidine kinase dimerisation/phosphoacceptor" evidence="4">
    <location>
        <begin position="1"/>
        <end position="54"/>
    </location>
</feature>
<name>A0A448MR88_9PAST</name>
<dbReference type="CDD" id="cd00082">
    <property type="entry name" value="HisKA"/>
    <property type="match status" value="1"/>
</dbReference>
<sequence>MATISHELRTPLNGIIGLSHILLDEQLSEKQRNYLKTINLSAVNLGHILAILLI</sequence>
<comment type="catalytic activity">
    <reaction evidence="1">
        <text>ATP + protein L-histidine = ADP + protein N-phospho-L-histidine.</text>
        <dbReference type="EC" id="2.7.13.3"/>
    </reaction>
</comment>
<dbReference type="PANTHER" id="PTHR43719:SF27">
    <property type="entry name" value="AEROBIC RESPIRATION CONTROL SENSOR PROTEIN ARCB"/>
    <property type="match status" value="1"/>
</dbReference>
<evidence type="ECO:0000313" key="5">
    <source>
        <dbReference type="EMBL" id="VEH67657.1"/>
    </source>
</evidence>
<dbReference type="InterPro" id="IPR050956">
    <property type="entry name" value="2C_system_His_kinase"/>
</dbReference>
<keyword evidence="5" id="KW-0418">Kinase</keyword>
<dbReference type="KEGG" id="rpne:NCTC8284_02854"/>
<reference evidence="5 6" key="1">
    <citation type="submission" date="2018-12" db="EMBL/GenBank/DDBJ databases">
        <authorList>
            <consortium name="Pathogen Informatics"/>
        </authorList>
    </citation>
    <scope>NUCLEOTIDE SEQUENCE [LARGE SCALE GENOMIC DNA]</scope>
    <source>
        <strain evidence="5 6">NCTC8284</strain>
    </source>
</reference>
<dbReference type="Gene3D" id="1.10.287.130">
    <property type="match status" value="1"/>
</dbReference>
<dbReference type="SMART" id="SM00388">
    <property type="entry name" value="HisKA"/>
    <property type="match status" value="1"/>
</dbReference>
<proteinExistence type="predicted"/>